<gene>
    <name evidence="2" type="ORF">H0235_006632</name>
</gene>
<dbReference type="Proteomes" id="UP000600918">
    <property type="component" value="Unassembled WGS sequence"/>
</dbReference>
<evidence type="ECO:0000313" key="2">
    <source>
        <dbReference type="EMBL" id="KAF7426938.1"/>
    </source>
</evidence>
<organism evidence="2 3">
    <name type="scientific">Vespula pensylvanica</name>
    <name type="common">Western yellow jacket</name>
    <name type="synonym">Wasp</name>
    <dbReference type="NCBI Taxonomy" id="30213"/>
    <lineage>
        <taxon>Eukaryota</taxon>
        <taxon>Metazoa</taxon>
        <taxon>Ecdysozoa</taxon>
        <taxon>Arthropoda</taxon>
        <taxon>Hexapoda</taxon>
        <taxon>Insecta</taxon>
        <taxon>Pterygota</taxon>
        <taxon>Neoptera</taxon>
        <taxon>Endopterygota</taxon>
        <taxon>Hymenoptera</taxon>
        <taxon>Apocrita</taxon>
        <taxon>Aculeata</taxon>
        <taxon>Vespoidea</taxon>
        <taxon>Vespidae</taxon>
        <taxon>Vespinae</taxon>
        <taxon>Vespula</taxon>
    </lineage>
</organism>
<feature type="compositionally biased region" description="Pro residues" evidence="1">
    <location>
        <begin position="108"/>
        <end position="118"/>
    </location>
</feature>
<feature type="compositionally biased region" description="Polar residues" evidence="1">
    <location>
        <begin position="52"/>
        <end position="62"/>
    </location>
</feature>
<dbReference type="AlphaFoldDB" id="A0A834P395"/>
<feature type="compositionally biased region" description="Low complexity" evidence="1">
    <location>
        <begin position="63"/>
        <end position="82"/>
    </location>
</feature>
<proteinExistence type="predicted"/>
<feature type="region of interest" description="Disordered" evidence="1">
    <location>
        <begin position="48"/>
        <end position="125"/>
    </location>
</feature>
<accession>A0A834P395</accession>
<protein>
    <submittedName>
        <fullName evidence="2">Uncharacterized protein</fullName>
    </submittedName>
</protein>
<name>A0A834P395_VESPE</name>
<reference evidence="2" key="1">
    <citation type="journal article" date="2020" name="G3 (Bethesda)">
        <title>High-Quality Assemblies for Three Invasive Social Wasps from the &lt;i&gt;Vespula&lt;/i&gt; Genus.</title>
        <authorList>
            <person name="Harrop T.W.R."/>
            <person name="Guhlin J."/>
            <person name="McLaughlin G.M."/>
            <person name="Permina E."/>
            <person name="Stockwell P."/>
            <person name="Gilligan J."/>
            <person name="Le Lec M.F."/>
            <person name="Gruber M.A.M."/>
            <person name="Quinn O."/>
            <person name="Lovegrove M."/>
            <person name="Duncan E.J."/>
            <person name="Remnant E.J."/>
            <person name="Van Eeckhoven J."/>
            <person name="Graham B."/>
            <person name="Knapp R.A."/>
            <person name="Langford K.W."/>
            <person name="Kronenberg Z."/>
            <person name="Press M.O."/>
            <person name="Eacker S.M."/>
            <person name="Wilson-Rankin E.E."/>
            <person name="Purcell J."/>
            <person name="Lester P.J."/>
            <person name="Dearden P.K."/>
        </authorList>
    </citation>
    <scope>NUCLEOTIDE SEQUENCE</scope>
    <source>
        <strain evidence="2">Volc-1</strain>
    </source>
</reference>
<dbReference type="EMBL" id="JACSDY010000005">
    <property type="protein sequence ID" value="KAF7426938.1"/>
    <property type="molecule type" value="Genomic_DNA"/>
</dbReference>
<comment type="caution">
    <text evidence="2">The sequence shown here is derived from an EMBL/GenBank/DDBJ whole genome shotgun (WGS) entry which is preliminary data.</text>
</comment>
<evidence type="ECO:0000313" key="3">
    <source>
        <dbReference type="Proteomes" id="UP000600918"/>
    </source>
</evidence>
<keyword evidence="3" id="KW-1185">Reference proteome</keyword>
<sequence length="175" mass="18792">MLRTIFENATRRTPWAVFCATETFRRFTIIREWKKLCFLIVEENDVLKDDPTSNTLSHGDQATTTNNNNNNNNTTTTPTTTPKNGNADNLRDDDGGSGSKRTSTPVTASPPAPVPAPAPTTTAAASAKGRPAWKLAFSGALKVSNAFYAACTPLSALTASYEYGAGFLSALNMRL</sequence>
<evidence type="ECO:0000256" key="1">
    <source>
        <dbReference type="SAM" id="MobiDB-lite"/>
    </source>
</evidence>